<name>E0S4D4_BUTPB</name>
<dbReference type="AlphaFoldDB" id="E0S4D4"/>
<keyword evidence="1" id="KW-0812">Transmembrane</keyword>
<keyword evidence="1" id="KW-1133">Transmembrane helix</keyword>
<keyword evidence="4" id="KW-1185">Reference proteome</keyword>
<gene>
    <name evidence="3" type="ordered locus">bpr_II329</name>
</gene>
<feature type="transmembrane region" description="Helical" evidence="1">
    <location>
        <begin position="277"/>
        <end position="299"/>
    </location>
</feature>
<dbReference type="HOGENOM" id="CLU_914256_0_0_9"/>
<keyword evidence="1" id="KW-0472">Membrane</keyword>
<dbReference type="KEGG" id="bpb:bpr_II329"/>
<reference evidence="3 4" key="1">
    <citation type="journal article" date="2010" name="PLoS ONE">
        <title>The glycobiome of the rumen bacterium Butyrivibrio proteoclasticus B316(T) highlights adaptation to a polysaccharide-rich environment.</title>
        <authorList>
            <person name="Kelly W.J."/>
            <person name="Leahy S.C."/>
            <person name="Altermann E."/>
            <person name="Yeoman C.J."/>
            <person name="Dunne J.C."/>
            <person name="Kong Z."/>
            <person name="Pacheco D.M."/>
            <person name="Li D."/>
            <person name="Noel S.J."/>
            <person name="Moon C.D."/>
            <person name="Cookson A.L."/>
            <person name="Attwood G.T."/>
        </authorList>
    </citation>
    <scope>NUCLEOTIDE SEQUENCE [LARGE SCALE GENOMIC DNA]</scope>
    <source>
        <strain evidence="4">ATCC 51982 / DSM 14932 / B316</strain>
        <plasmid evidence="4">Plasmid pCY360</plasmid>
    </source>
</reference>
<accession>E0S4D4</accession>
<dbReference type="Proteomes" id="UP000001299">
    <property type="component" value="Plasmid pCY360"/>
</dbReference>
<organism evidence="3 4">
    <name type="scientific">Butyrivibrio proteoclasticus (strain ATCC 51982 / DSM 14932 / B316)</name>
    <name type="common">Clostridium proteoclasticum</name>
    <dbReference type="NCBI Taxonomy" id="515622"/>
    <lineage>
        <taxon>Bacteria</taxon>
        <taxon>Bacillati</taxon>
        <taxon>Bacillota</taxon>
        <taxon>Clostridia</taxon>
        <taxon>Lachnospirales</taxon>
        <taxon>Lachnospiraceae</taxon>
        <taxon>Butyrivibrio</taxon>
    </lineage>
</organism>
<evidence type="ECO:0000256" key="1">
    <source>
        <dbReference type="SAM" id="Phobius"/>
    </source>
</evidence>
<keyword evidence="2" id="KW-0732">Signal</keyword>
<evidence type="ECO:0000313" key="3">
    <source>
        <dbReference type="EMBL" id="ADL36266.1"/>
    </source>
</evidence>
<protein>
    <submittedName>
        <fullName evidence="3">Uncharacterized protein</fullName>
    </submittedName>
</protein>
<sequence length="304" mass="33774">MRKILPVIGFFILMISTPVTAYASNPDSYKLMDVDGTVNTVLDADTTTLIENIRSASGDEAAEAYIKAMEMGSYSEFYDIVGTPMPTYMHPEYMVFDGAEETGIVYTSGQEQESLIQFFYGPEGNIAQVGNAAKEAGYEVNNAGATQYELDVIMEKAERPSDAGDVMPLLSEANIEPRNTIEAELINKKIIVEHTDDPMTEREREIAEYYQYEIIPESEAESRYAEVFGSAALDISEKIEETPVVDPEEVGAEIEDFTNWEEETKEASTNQMSKEAFFKYLGIFMAIALAATIIVVVALKKRGK</sequence>
<dbReference type="EMBL" id="CP001812">
    <property type="protein sequence ID" value="ADL36266.1"/>
    <property type="molecule type" value="Genomic_DNA"/>
</dbReference>
<dbReference type="RefSeq" id="WP_013282915.1">
    <property type="nucleotide sequence ID" value="NC_014389.1"/>
</dbReference>
<evidence type="ECO:0000313" key="4">
    <source>
        <dbReference type="Proteomes" id="UP000001299"/>
    </source>
</evidence>
<feature type="signal peptide" evidence="2">
    <location>
        <begin position="1"/>
        <end position="21"/>
    </location>
</feature>
<keyword evidence="3" id="KW-0614">Plasmid</keyword>
<proteinExistence type="predicted"/>
<geneLocation type="plasmid" evidence="3 4">
    <name>pCY360</name>
</geneLocation>
<feature type="chain" id="PRO_5038805195" evidence="2">
    <location>
        <begin position="22"/>
        <end position="304"/>
    </location>
</feature>
<evidence type="ECO:0000256" key="2">
    <source>
        <dbReference type="SAM" id="SignalP"/>
    </source>
</evidence>